<dbReference type="InterPro" id="IPR035706">
    <property type="entry name" value="AAA_9"/>
</dbReference>
<evidence type="ECO:0000256" key="9">
    <source>
        <dbReference type="ARBA" id="ARBA00023054"/>
    </source>
</evidence>
<keyword evidence="13" id="KW-0966">Cell projection</keyword>
<dbReference type="PANTHER" id="PTHR22878:SF68">
    <property type="entry name" value="DYNEIN HEAVY CHAIN 6, AXONEMAL-LIKE"/>
    <property type="match status" value="1"/>
</dbReference>
<dbReference type="GO" id="GO:0045505">
    <property type="term" value="F:dynein intermediate chain binding"/>
    <property type="evidence" value="ECO:0007669"/>
    <property type="project" value="InterPro"/>
</dbReference>
<dbReference type="Gene3D" id="6.10.140.1060">
    <property type="match status" value="1"/>
</dbReference>
<dbReference type="Gene3D" id="3.20.180.20">
    <property type="entry name" value="Dynein heavy chain, N-terminal domain 2"/>
    <property type="match status" value="1"/>
</dbReference>
<keyword evidence="4" id="KW-0493">Microtubule</keyword>
<evidence type="ECO:0000256" key="6">
    <source>
        <dbReference type="ARBA" id="ARBA00022741"/>
    </source>
</evidence>
<feature type="coiled-coil region" evidence="14">
    <location>
        <begin position="2781"/>
        <end position="2836"/>
    </location>
</feature>
<keyword evidence="10" id="KW-0969">Cilium</keyword>
<organism evidence="17">
    <name type="scientific">Mucochytrium quahogii</name>
    <dbReference type="NCBI Taxonomy" id="96639"/>
    <lineage>
        <taxon>Eukaryota</taxon>
        <taxon>Sar</taxon>
        <taxon>Stramenopiles</taxon>
        <taxon>Bigyra</taxon>
        <taxon>Labyrinthulomycetes</taxon>
        <taxon>Thraustochytrida</taxon>
        <taxon>Thraustochytriidae</taxon>
        <taxon>Mucochytrium</taxon>
    </lineage>
</organism>
<dbReference type="Pfam" id="PF12780">
    <property type="entry name" value="AAA_8"/>
    <property type="match status" value="1"/>
</dbReference>
<evidence type="ECO:0000256" key="15">
    <source>
        <dbReference type="SAM" id="MobiDB-lite"/>
    </source>
</evidence>
<dbReference type="Gene3D" id="1.10.8.720">
    <property type="entry name" value="Region D6 of dynein motor"/>
    <property type="match status" value="1"/>
</dbReference>
<dbReference type="InterPro" id="IPR024317">
    <property type="entry name" value="Dynein_heavy_chain_D4_dom"/>
</dbReference>
<dbReference type="Gene3D" id="1.20.140.100">
    <property type="entry name" value="Dynein heavy chain, N-terminal domain 2"/>
    <property type="match status" value="1"/>
</dbReference>
<dbReference type="InterPro" id="IPR043157">
    <property type="entry name" value="Dynein_AAA1S"/>
</dbReference>
<dbReference type="Pfam" id="PF12775">
    <property type="entry name" value="AAA_7"/>
    <property type="match status" value="1"/>
</dbReference>
<keyword evidence="12" id="KW-0206">Cytoskeleton</keyword>
<dbReference type="InterPro" id="IPR035699">
    <property type="entry name" value="AAA_6"/>
</dbReference>
<dbReference type="Gene3D" id="1.10.287.2620">
    <property type="match status" value="1"/>
</dbReference>
<evidence type="ECO:0000259" key="16">
    <source>
        <dbReference type="SMART" id="SM00382"/>
    </source>
</evidence>
<dbReference type="Pfam" id="PF18198">
    <property type="entry name" value="AAA_lid_11"/>
    <property type="match status" value="1"/>
</dbReference>
<dbReference type="GO" id="GO:0051959">
    <property type="term" value="F:dynein light intermediate chain binding"/>
    <property type="evidence" value="ECO:0007669"/>
    <property type="project" value="InterPro"/>
</dbReference>
<evidence type="ECO:0000256" key="10">
    <source>
        <dbReference type="ARBA" id="ARBA00023069"/>
    </source>
</evidence>
<dbReference type="Gene3D" id="1.10.8.710">
    <property type="match status" value="1"/>
</dbReference>
<dbReference type="Pfam" id="PF18199">
    <property type="entry name" value="Dynein_C"/>
    <property type="match status" value="1"/>
</dbReference>
<dbReference type="Gene3D" id="1.20.58.1120">
    <property type="match status" value="1"/>
</dbReference>
<dbReference type="FunFam" id="3.10.490.20:FF:000005">
    <property type="entry name" value="Dynein axonemal heavy chain 6"/>
    <property type="match status" value="1"/>
</dbReference>
<dbReference type="Gene3D" id="1.10.472.130">
    <property type="match status" value="1"/>
</dbReference>
<dbReference type="Pfam" id="PF12774">
    <property type="entry name" value="AAA_6"/>
    <property type="match status" value="1"/>
</dbReference>
<dbReference type="InterPro" id="IPR024743">
    <property type="entry name" value="Dynein_HC_stalk"/>
</dbReference>
<dbReference type="FunFam" id="1.10.8.1220:FF:000001">
    <property type="entry name" value="Dynein axonemal heavy chain 5"/>
    <property type="match status" value="1"/>
</dbReference>
<name>A0A7S2S834_9STRA</name>
<accession>A0A7S2S834</accession>
<dbReference type="InterPro" id="IPR003593">
    <property type="entry name" value="AAA+_ATPase"/>
</dbReference>
<keyword evidence="9 14" id="KW-0175">Coiled coil</keyword>
<dbReference type="EMBL" id="HBHK01017845">
    <property type="protein sequence ID" value="CAD9692401.1"/>
    <property type="molecule type" value="Transcribed_RNA"/>
</dbReference>
<reference evidence="17" key="1">
    <citation type="submission" date="2021-01" db="EMBL/GenBank/DDBJ databases">
        <authorList>
            <person name="Corre E."/>
            <person name="Pelletier E."/>
            <person name="Niang G."/>
            <person name="Scheremetjew M."/>
            <person name="Finn R."/>
            <person name="Kale V."/>
            <person name="Holt S."/>
            <person name="Cochrane G."/>
            <person name="Meng A."/>
            <person name="Brown T."/>
            <person name="Cohen L."/>
        </authorList>
    </citation>
    <scope>NUCLEOTIDE SEQUENCE</scope>
    <source>
        <strain evidence="17">NY070348D</strain>
    </source>
</reference>
<dbReference type="Gene3D" id="1.20.1270.280">
    <property type="match status" value="1"/>
</dbReference>
<proteinExistence type="inferred from homology"/>
<dbReference type="FunFam" id="3.40.50.300:FF:001145">
    <property type="entry name" value="Putative dynein heavy chain"/>
    <property type="match status" value="1"/>
</dbReference>
<dbReference type="Pfam" id="PF03028">
    <property type="entry name" value="Dynein_heavy"/>
    <property type="match status" value="1"/>
</dbReference>
<dbReference type="FunFam" id="3.40.50.300:FF:002141">
    <property type="entry name" value="Dynein heavy chain"/>
    <property type="match status" value="1"/>
</dbReference>
<dbReference type="SMART" id="SM00382">
    <property type="entry name" value="AAA"/>
    <property type="match status" value="3"/>
</dbReference>
<evidence type="ECO:0000313" key="17">
    <source>
        <dbReference type="EMBL" id="CAD9692401.1"/>
    </source>
</evidence>
<feature type="region of interest" description="Disordered" evidence="15">
    <location>
        <begin position="3726"/>
        <end position="3761"/>
    </location>
</feature>
<evidence type="ECO:0000256" key="3">
    <source>
        <dbReference type="ARBA" id="ARBA00022490"/>
    </source>
</evidence>
<evidence type="ECO:0000256" key="7">
    <source>
        <dbReference type="ARBA" id="ARBA00022840"/>
    </source>
</evidence>
<dbReference type="FunFam" id="1.20.920.20:FF:000001">
    <property type="entry name" value="dynein heavy chain 2, axonemal"/>
    <property type="match status" value="1"/>
</dbReference>
<feature type="domain" description="AAA+ ATPase" evidence="16">
    <location>
        <begin position="1958"/>
        <end position="2144"/>
    </location>
</feature>
<dbReference type="InterPro" id="IPR013602">
    <property type="entry name" value="Dynein_heavy_linker"/>
</dbReference>
<keyword evidence="11" id="KW-0505">Motor protein</keyword>
<dbReference type="Pfam" id="PF12781">
    <property type="entry name" value="AAA_9"/>
    <property type="match status" value="1"/>
</dbReference>
<dbReference type="GO" id="GO:0030286">
    <property type="term" value="C:dynein complex"/>
    <property type="evidence" value="ECO:0007669"/>
    <property type="project" value="UniProtKB-KW"/>
</dbReference>
<evidence type="ECO:0000256" key="11">
    <source>
        <dbReference type="ARBA" id="ARBA00023175"/>
    </source>
</evidence>
<dbReference type="InterPro" id="IPR042228">
    <property type="entry name" value="Dynein_linker_3"/>
</dbReference>
<dbReference type="InterPro" id="IPR041589">
    <property type="entry name" value="DNAH3_AAA_lid_1"/>
</dbReference>
<feature type="region of interest" description="Disordered" evidence="15">
    <location>
        <begin position="65"/>
        <end position="89"/>
    </location>
</feature>
<dbReference type="GO" id="GO:0007018">
    <property type="term" value="P:microtubule-based movement"/>
    <property type="evidence" value="ECO:0007669"/>
    <property type="project" value="InterPro"/>
</dbReference>
<evidence type="ECO:0000256" key="12">
    <source>
        <dbReference type="ARBA" id="ARBA00023212"/>
    </source>
</evidence>
<dbReference type="Pfam" id="PF12777">
    <property type="entry name" value="MT"/>
    <property type="match status" value="1"/>
</dbReference>
<sequence length="4045" mass="457484">MFKNNNKACSPVGHVQTVEFPVPQLPSLDLSNVVDRKSKVCSPKRPRIGMKSPDMFHKAERNAFDRAGFDGPRPPKSSRRALATHSARGRLLTSGEGANDYEFVEQALAKMRTGEDAISFFALHGSNTPVKFVHLNRVKAGKRFRPYDLVVVAPNAVDPEHFTISSAGIVRISPKEPSDFVSLAEWMRLSTIFNVIASIRFFKNYLIYKMFHAWRTSIRYNLYGLQRKRLSQKLFLAKKSFCEPLLEINRCISDIHHVMLLDLRSQKTYDAGQFAEHQGQKRIEASKELESIMEKVQLVVERVCNDATRRARITNEAFQSSINGMNNPRELKTRSLVALKEERAERILKLKIAMQEAGMLCDFIRLADYITVENLVGMCIKTKQDLLAELTKASRKSGMFETTVQFQKNCQISFSPNCNDICQMFGDLGEYMIRTVGSVPRIIFIRPFKGIVSPLIKYTPDVRNFILDSEEYKMIKDSIGEKVLQDFKDAKDYSKTFEQVMPIFVYNQEFDFERYKKRDDLSLQVIKKDMVVLSDWTKDLEKMRVGNTVGILHVESRKLRSSLVPITELGLERMRGLLADLSKQKCGILLEEYKVQIRELEAQPMHLKDFAAHVEFVQQLKMDTNAMMKSTATVEEMYRLCSSYGMKVSAVDMVQFDDLKQYTEAFSTKRKDAEAYIESRLPEMMQSLDMNIAKLGDQLGHLKEVITSGIFVDANAEPAAVLEEFEAVRQKLDQLDQLSKTYSTYQRLFNISVYEYKNLSEVEQDYSLYHSLWKTIKLWGEKTSSWYHCEFTSLDVETLSLDAQSIYKQAAMADKKIGNKVTSQFLESCTEFKARVPIILELGNPSMKERHWKQVFEVLKQPWFPSSTFTLDNLTDNDIFQHGPEIGEISASASGEAALESSLENIKMAWSETKFELLEYSDQKNVWILGSLDDIFTLLDDHQVTLQTMLGSRFLAGVQKSVETWQHRLSLLSDTLDEWATCQRNWMYLETIFSAPDIQEQLPEESDNFQMVDRLWKDAMHRIKNNPYATESISHKLFGITAQQDEEQQESRKLLERFQFCNKLLDEIQKSLENYLEKKRSVFSRFYFLSNDELLEILSQTRDPRAVQAHLSKCFDAIQQLEFDKDNIIYGMVSPETEQVALIDHIDPNEELVENWLSSVEKSMRKTLRQKMKECTGAYASCPETDRKEWIFSHPAQCILAVDQVSWTHNTTMALRKSTLPAHLEFSLEQIKDMIGIVRGSLSKLQRTLMGALIVLDVHARDVVSAFIAKNVSNESNFEWTRQLRYYYDAQEHVVNVRQTNTSFQYAYEYLGNTPRLVITPLTDLCYMTLTGALHLRFGGAPAGPAGTGKTETTKDLAKALAVQCVVFNCSDGLDFKIMGRFFSGLAQCGSWSCFDEFNRIDIEVLSVIAQQILTIQQGIIHQLDRIDFEGRMIPLNTNFGVFITMNPGYAGRTELPDNLKALFRPVAMMVPDYRLIAEITLFSEGFNNAYPLSNKMTQLYKLSSEQLSKQDHYDFGMRAVKSVLVAAGNLKRAEPETNEDLLLIRAMRDSNVPKFLENDLDLFRGILRDLFPGVNVPFVDYGALQVAIEDEIVKEQLVPVPSFVNKVIQVHETQLVRHGMMLVGQAGSGKTTNVRILAKALSSMFHNKICADDPIFRPVRRLILNPKAITSGELYGMFNELTGEWSDGIVPKLVRGCCVNDNGERKWIVFDGPVDAVWIENMNTVLDDNKTLCLANSERIKIPATVHMMFEVEDLAVASPATVSRCGMVYMEQVHIGIIAQIDAWTKQSGLQQLLPSQSGRINKLAKQHIPPALKFLKTCPIRIPVSDGHLTKSFLDLLQATLSSQEAKESHPSLERLVSMLFVFSFSWSFGSVVDRDERRTFSEFCTTELALLLDGAGKMDNVFNYFVEPTTAAFLPWSRAMGDFTYASNVPYFDLLVPTPDTTKYTYLLGLLCSNKRNVLCMGETGVGKSVIVSSYLNNVCGVDNDGGPDLNKLVPGGGGEFIQGTINCSARTRPHNIVSLLETSLEKKRKSLLGPPGGKRMLLFIDDINMPSLEKYGAQPPNELVRQVIDQGGYYDTSSLFFKSIIDMNVIAACAPPTGGRSKLPPRLLRHFHALWMPQLSSHSMKAIFDSILHGFLKAEIPSLASLSNSLVTAAVDLYKVVVKEMLPTPSKSHYTFNLRDLSKVIQGMLMVRKESCPTQNDLVKVWLHEESRVFRDRLLCEEDRAQFDQAALFILRKHVQDVEYEEADIGNLIYGDFETKDGRTDYRPLASTKDDIQQLADVFSDYLENYNISFPSPMHLVFFNDAVRHITRICRVLSQPRGNAMLVGVGGSGRQSLTRLATFVAGFKCTSIEMTRGYGVPEFHESLKAVLFKAGCGEDPVTFLFNDTQIVCESFLEDINNLLNSGVVPNLFQPEDIEQILAALRPIATESGAAALMNLFTERVRQNLHIVLAFSPVGALFRGRCRMFPSLVNCCNIDWFDPWPNDALYSVAQFFLCKDARKLGIENYIDPLCKVCVRIHKSVSDASTEYKEKLGRHNYTTPTSYLELIRTYQNMMNSQREIVSERLKRYENGLQKLLDTEHVVVNLQETLTNLVPNLEKAQEATDILLGRLAIDKKEADKVRNIAMKDEAIAQQVAAEVEAIKEECQADLDSAMPAYEDAVKALDSLDKKSIQEVKSFAQPPPLVAFTLEAVCILLGVKPDWATAKKILNDINFLQKLIDYDKDNIDPKKIRKLGKYVKEPDFNAEKMKSVSTAACSLCMWVQAMVIYDSVVRNIAPKKEKLAEAEASLEKVNKELVEKQAGVRTILEKVKALEAQYEASVQHKKDIEADAVRAELHLVRAQKLIFGLKDEKARWCEIESSLKQDLTNLVGNMMLATGCISYLGPFTADFRAKLTDDWSQLCRKMEIPVETDMSQVTTERFLGDPVVIRKWHIDGLPADNFSTENGLLATSGRRWPLMIDPQGQANKWIRNMYREDQASSSLSSKKALNIIKFSDGDFLRTLENSVQFGTPVLLENVGETLDATIEPILLKQVFKRGGQKLLRIGDSDIPYSDDFKLYITTKLPNPHYMPEVMVKVTIINFTVTLRGLEDQLLVDVVRCERAELEVRKGELVVSIANDKHALKSIEDNILHLLATSSGNILDDDDLIEELGKSKETSQTISTRMVETETTTEKINAAREEYRPVAVRGSILYFVIASLPNIDPMYQYSLQYFQKLFVQLIGTSPRHPDTAERIAILLSNITEKVFINICRGLFEKDKLIYSFKIAVEILRVSGEIKDNEWRHFLVGGMNEEHPSELDPPSFITEKKTWQELCALAESIEPLGDVIDDIVAFPRPWRQWVDHNEPMKEPLPGDWETTLSKFQKLLLVRSLRKEKLLTAACDFVGSILGTVYTVSPPFDLRGAYQDSTCATPIIFILSPGADVNDYFLEIAKECGKGGGRTKIVSLGQGQGPIAEQLIEEGRLSGGWVCLQNCHLAVSWLTRLEQLLEGSEIEALEGRIHPEHRLWLTSDPSPKFPVSILQNGIKITNEPPRGMRANICRVFADMPTDEYDDGSKNWKRLLFSLVFYNALILERRKFGSIGWNIPYGWMNADLKTATMQLRLYLEENAAAEVPFETLLVMVGDVTYGGRITDKLDQRTNRSILAQFFSQNVLEEDAKLVPELLGYTAPPLQWNLSQVRGFVDGLPREDNPCIFGLHPNANVTFQQNEANALLDSLIISQVASTPSKEPEHTEEEQDEVSSEPNAEEEEDSETEGDGPAKLAASILEKLEQMPELDLALAHEETFSLVDGRVNSLGVFLQQEISRFSHLRACVVSTCEELIKATQGLVVMSQPLEEMHNKLTYQKVPLQWENAGYPCLKPLTSWVEDFLERLKFCHRWLTTGPPCSYWISGFFFPQGFITSVLQVHVRKNSIPIDALKMRNTLVSILDPNDAKVGAPQGVYIHGLYLQGARVDVGKGMNLVDPMPGVLFDALPLVNLLPTNHDTEDDSSFYQCPVYKTSLRAGTLSTTGHSTNFVMSLDLPSDQPSDHWIRRGAALLCMLDL</sequence>
<dbReference type="Gene3D" id="1.10.8.1220">
    <property type="match status" value="1"/>
</dbReference>
<dbReference type="Gene3D" id="3.40.50.300">
    <property type="entry name" value="P-loop containing nucleotide triphosphate hydrolases"/>
    <property type="match status" value="5"/>
</dbReference>
<dbReference type="InterPro" id="IPR042219">
    <property type="entry name" value="AAA_lid_11_sf"/>
</dbReference>
<dbReference type="GO" id="GO:0005874">
    <property type="term" value="C:microtubule"/>
    <property type="evidence" value="ECO:0007669"/>
    <property type="project" value="UniProtKB-KW"/>
</dbReference>
<protein>
    <recommendedName>
        <fullName evidence="16">AAA+ ATPase domain-containing protein</fullName>
    </recommendedName>
</protein>
<keyword evidence="3" id="KW-0963">Cytoplasm</keyword>
<evidence type="ECO:0000256" key="8">
    <source>
        <dbReference type="ARBA" id="ARBA00023017"/>
    </source>
</evidence>
<dbReference type="InterPro" id="IPR043160">
    <property type="entry name" value="Dynein_C_barrel"/>
</dbReference>
<dbReference type="FunFam" id="1.20.58.1120:FF:000007">
    <property type="entry name" value="Dynein heavy chain 4"/>
    <property type="match status" value="1"/>
</dbReference>
<dbReference type="GO" id="GO:0005930">
    <property type="term" value="C:axoneme"/>
    <property type="evidence" value="ECO:0007669"/>
    <property type="project" value="UniProtKB-SubCell"/>
</dbReference>
<dbReference type="PANTHER" id="PTHR22878">
    <property type="entry name" value="DYNEIN HEAVY CHAIN 6, AXONEMAL-LIKE-RELATED"/>
    <property type="match status" value="1"/>
</dbReference>
<dbReference type="GO" id="GO:0005524">
    <property type="term" value="F:ATP binding"/>
    <property type="evidence" value="ECO:0007669"/>
    <property type="project" value="UniProtKB-KW"/>
</dbReference>
<feature type="domain" description="AAA+ ATPase" evidence="16">
    <location>
        <begin position="1336"/>
        <end position="1475"/>
    </location>
</feature>
<dbReference type="FunFam" id="3.40.50.300:FF:000153">
    <property type="entry name" value="Dynein axonemal heavy chain 1"/>
    <property type="match status" value="1"/>
</dbReference>
<evidence type="ECO:0000256" key="4">
    <source>
        <dbReference type="ARBA" id="ARBA00022701"/>
    </source>
</evidence>
<dbReference type="FunFam" id="1.10.8.710:FF:000004">
    <property type="entry name" value="Dynein axonemal heavy chain 6"/>
    <property type="match status" value="1"/>
</dbReference>
<keyword evidence="5" id="KW-0677">Repeat</keyword>
<dbReference type="GO" id="GO:0008569">
    <property type="term" value="F:minus-end-directed microtubule motor activity"/>
    <property type="evidence" value="ECO:0007669"/>
    <property type="project" value="InterPro"/>
</dbReference>
<dbReference type="InterPro" id="IPR026983">
    <property type="entry name" value="DHC"/>
</dbReference>
<dbReference type="Gene3D" id="3.10.490.20">
    <property type="match status" value="1"/>
</dbReference>
<dbReference type="InterPro" id="IPR041228">
    <property type="entry name" value="Dynein_C"/>
</dbReference>
<dbReference type="FunFam" id="1.20.140.100:FF:000004">
    <property type="entry name" value="Dynein axonemal heavy chain 6"/>
    <property type="match status" value="1"/>
</dbReference>
<feature type="domain" description="AAA+ ATPase" evidence="16">
    <location>
        <begin position="1617"/>
        <end position="1755"/>
    </location>
</feature>
<dbReference type="FunFam" id="1.10.287.2620:FF:000001">
    <property type="entry name" value="Cytoplasmic dynein heavy chain 1"/>
    <property type="match status" value="1"/>
</dbReference>
<dbReference type="FunFam" id="3.20.180.20:FF:000003">
    <property type="entry name" value="Dynein heavy chain 12, axonemal"/>
    <property type="match status" value="1"/>
</dbReference>
<dbReference type="SUPFAM" id="SSF52540">
    <property type="entry name" value="P-loop containing nucleoside triphosphate hydrolases"/>
    <property type="match status" value="4"/>
</dbReference>
<keyword evidence="8" id="KW-0243">Dynein</keyword>
<evidence type="ECO:0000256" key="13">
    <source>
        <dbReference type="ARBA" id="ARBA00023273"/>
    </source>
</evidence>
<evidence type="ECO:0000256" key="2">
    <source>
        <dbReference type="ARBA" id="ARBA00008887"/>
    </source>
</evidence>
<dbReference type="InterPro" id="IPR004273">
    <property type="entry name" value="Dynein_heavy_D6_P-loop"/>
</dbReference>
<keyword evidence="6" id="KW-0547">Nucleotide-binding</keyword>
<dbReference type="FunFam" id="3.40.50.300:FF:000044">
    <property type="entry name" value="Dynein heavy chain 5, axonemal"/>
    <property type="match status" value="1"/>
</dbReference>
<evidence type="ECO:0000256" key="5">
    <source>
        <dbReference type="ARBA" id="ARBA00022737"/>
    </source>
</evidence>
<evidence type="ECO:0000256" key="14">
    <source>
        <dbReference type="SAM" id="Coils"/>
    </source>
</evidence>
<dbReference type="InterPro" id="IPR042222">
    <property type="entry name" value="Dynein_2_N"/>
</dbReference>
<keyword evidence="7" id="KW-0067">ATP-binding</keyword>
<comment type="subcellular location">
    <subcellularLocation>
        <location evidence="1">Cytoplasm</location>
        <location evidence="1">Cytoskeleton</location>
        <location evidence="1">Cilium axoneme</location>
    </subcellularLocation>
</comment>
<dbReference type="Pfam" id="PF08393">
    <property type="entry name" value="DHC_N2"/>
    <property type="match status" value="1"/>
</dbReference>
<dbReference type="FunFam" id="1.20.920.30:FF:000002">
    <property type="entry name" value="Dynein axonemal heavy chain 3"/>
    <property type="match status" value="1"/>
</dbReference>
<gene>
    <name evidence="17" type="ORF">QSP1433_LOCUS11333</name>
</gene>
<dbReference type="InterPro" id="IPR041658">
    <property type="entry name" value="AAA_lid_11"/>
</dbReference>
<dbReference type="Pfam" id="PF17857">
    <property type="entry name" value="AAA_lid_1"/>
    <property type="match status" value="1"/>
</dbReference>
<evidence type="ECO:0000256" key="1">
    <source>
        <dbReference type="ARBA" id="ARBA00004430"/>
    </source>
</evidence>
<feature type="compositionally biased region" description="Acidic residues" evidence="15">
    <location>
        <begin position="3734"/>
        <end position="3758"/>
    </location>
</feature>
<comment type="similarity">
    <text evidence="2">Belongs to the dynein heavy chain family.</text>
</comment>
<dbReference type="Gene3D" id="1.20.920.20">
    <property type="match status" value="1"/>
</dbReference>
<dbReference type="Pfam" id="PF17852">
    <property type="entry name" value="Dynein_AAA_lid"/>
    <property type="match status" value="1"/>
</dbReference>
<dbReference type="Gene3D" id="1.20.920.30">
    <property type="match status" value="1"/>
</dbReference>
<dbReference type="InterPro" id="IPR041466">
    <property type="entry name" value="Dynein_AAA5_ext"/>
</dbReference>
<dbReference type="InterPro" id="IPR027417">
    <property type="entry name" value="P-loop_NTPase"/>
</dbReference>